<dbReference type="SUPFAM" id="SSF47473">
    <property type="entry name" value="EF-hand"/>
    <property type="match status" value="1"/>
</dbReference>
<evidence type="ECO:0000313" key="6">
    <source>
        <dbReference type="EMBL" id="KAJ3568411.1"/>
    </source>
</evidence>
<gene>
    <name evidence="6" type="ORF">NP233_g5730</name>
</gene>
<reference evidence="6" key="1">
    <citation type="submission" date="2022-07" db="EMBL/GenBank/DDBJ databases">
        <title>Genome Sequence of Leucocoprinus birnbaumii.</title>
        <authorList>
            <person name="Buettner E."/>
        </authorList>
    </citation>
    <scope>NUCLEOTIDE SEQUENCE</scope>
    <source>
        <strain evidence="6">VT141</strain>
    </source>
</reference>
<evidence type="ECO:0000259" key="4">
    <source>
        <dbReference type="PROSITE" id="PS50141"/>
    </source>
</evidence>
<dbReference type="PROSITE" id="PS00018">
    <property type="entry name" value="EF_HAND_1"/>
    <property type="match status" value="1"/>
</dbReference>
<feature type="compositionally biased region" description="Basic residues" evidence="2">
    <location>
        <begin position="459"/>
        <end position="470"/>
    </location>
</feature>
<dbReference type="PANTHER" id="PTHR31323:SF1">
    <property type="entry name" value="MECHANOSENSITIVE ION CHANNEL PROTEIN"/>
    <property type="match status" value="1"/>
</dbReference>
<evidence type="ECO:0008006" key="8">
    <source>
        <dbReference type="Google" id="ProtNLM"/>
    </source>
</evidence>
<keyword evidence="1" id="KW-0106">Calcium</keyword>
<comment type="caution">
    <text evidence="6">The sequence shown here is derived from an EMBL/GenBank/DDBJ whole genome shotgun (WGS) entry which is preliminary data.</text>
</comment>
<sequence length="1338" mass="150768">MGSSTDGNDSSNTANSPAINSSSPTERPFAGTRGHVHEDPFATSQEELSTSGVASPPYKPVASVPNLRFLLPDENNNYVEYPPTPIYRSTERVNLLEEGFMTERGESAKREELFVEDEKHRPTVHYSENIKPFHYAGLRQDSDFMSSRASSITGPEDEDSEDYDWSGEEDLVDEEAKFEKQMGIKSKPQGWGPRRIIAILFSSLLGSTFMAGVLVVPPLIVHFYWYKPHPTEHRRYIKDNIQAWFFWAASNLVISWWLALVVDLVPIVTRFIIAAAWGHVSEYVKGRIEVYNSVKDNIKPVFYAASGWVSWVIIFGGIFKLFDSNNPSNSRAGYTYRLSQVVEFLFFFVLVFCIGRMLSHAIAFNFHRTAYRERITSLEEALTAIEKLRDYRPIRPQSGHYRIGTRTPILKTPGFSDKEHAKRLSQALKDVTPPPSSHGHGDDGDDGDTSDFDHDATLVHKKGKHNKNRRSWFEFSKKDDSRESSASPDASSERGDDHLEEIELRQQGVSNFQSSRPTTPSNLNPHRYPPHGQSGDATPRSSVDGVLDAGVKQAAKALKNAVLHDARNLRGTSDDEQAQLSWGVSSSHEAKRLARSLYARFKDRRRKYLIPSDFYPAFPTEDAAKAAFSVFDKDNNGDISRAEIKTTLLRVYKERRFLSRSMRDVGEALKTLHHIILFFAGVILFFISLSVFGVEVGNSLTSVYSIGIAASFIFKNSASNAFDAIMFLFVTHPFDTGDRCFIDQENLVVKKVGLFATVFARSDGTETYYFNSQLFLKFITNVRRSGKTFETLPLQVAWRTPLEKLDALERCLNTWLETEENRWYEPATTITLQHIVYQRYLELTIGISHNGNWQDWGLRNARKTAFAAAVHYYSNQLGISGHEAPIPVVYADPQTGTYIPEKVQSPPTSPFSPGFNDQAPQERAKREAEMQEIEQTARSMKPWLGFLPPLANRESTLTRARKSTKSRKAALRGDVHATFLYDMEPSEPENLQDEAIARIQSIYASTGFKPPPKQFTILAAFYLTKEPRNSTDSSCPVFKPISLATGTKCTPAIKYSPHGELLHDTHAEVLARRGAVRWLMEEVGRMNASKEYVSNWLIETSWKTFEGSDEHPPYRLQLGVSLHMYVSTLPCGDASMGYLAATQDAQMASLKSQSSHLFPELQSHEASRGRDNYNRLGVLRTKPGRADSPPALSMSCSDKIAKWSVLGILGGFGSRIMEPVYISSVVIGEFPRGEGGFSQLRELVERDCERALRARLEKVELEGLPEGYAVHPPDIYFTDIPFIHSKSELDKSVRTTGSCNESLCWVADSQTSEVLINGLRRSTAPKNRYVEKYRNVFY</sequence>
<dbReference type="SUPFAM" id="SSF50182">
    <property type="entry name" value="Sm-like ribonucleoproteins"/>
    <property type="match status" value="1"/>
</dbReference>
<dbReference type="GO" id="GO:0006874">
    <property type="term" value="P:intracellular calcium ion homeostasis"/>
    <property type="evidence" value="ECO:0007669"/>
    <property type="project" value="TreeGrafter"/>
</dbReference>
<accession>A0AAD5VVT6</accession>
<dbReference type="InterPro" id="IPR010920">
    <property type="entry name" value="LSM_dom_sf"/>
</dbReference>
<evidence type="ECO:0000256" key="1">
    <source>
        <dbReference type="ARBA" id="ARBA00022837"/>
    </source>
</evidence>
<dbReference type="SMART" id="SM00552">
    <property type="entry name" value="ADEAMc"/>
    <property type="match status" value="1"/>
</dbReference>
<dbReference type="GO" id="GO:0005509">
    <property type="term" value="F:calcium ion binding"/>
    <property type="evidence" value="ECO:0007669"/>
    <property type="project" value="InterPro"/>
</dbReference>
<dbReference type="Pfam" id="PF00924">
    <property type="entry name" value="MS_channel_2nd"/>
    <property type="match status" value="1"/>
</dbReference>
<feature type="transmembrane region" description="Helical" evidence="3">
    <location>
        <begin position="301"/>
        <end position="322"/>
    </location>
</feature>
<dbReference type="Pfam" id="PF25886">
    <property type="entry name" value="Msy1"/>
    <property type="match status" value="1"/>
</dbReference>
<feature type="transmembrane region" description="Helical" evidence="3">
    <location>
        <begin position="254"/>
        <end position="280"/>
    </location>
</feature>
<feature type="transmembrane region" description="Helical" evidence="3">
    <location>
        <begin position="342"/>
        <end position="364"/>
    </location>
</feature>
<feature type="region of interest" description="Disordered" evidence="2">
    <location>
        <begin position="1"/>
        <end position="63"/>
    </location>
</feature>
<evidence type="ECO:0000256" key="3">
    <source>
        <dbReference type="SAM" id="Phobius"/>
    </source>
</evidence>
<keyword evidence="3" id="KW-0472">Membrane</keyword>
<dbReference type="InterPro" id="IPR002466">
    <property type="entry name" value="A_deamin"/>
</dbReference>
<dbReference type="InterPro" id="IPR018247">
    <property type="entry name" value="EF_Hand_1_Ca_BS"/>
</dbReference>
<feature type="domain" description="EF-hand" evidence="5">
    <location>
        <begin position="619"/>
        <end position="654"/>
    </location>
</feature>
<dbReference type="PROSITE" id="PS50222">
    <property type="entry name" value="EF_HAND_2"/>
    <property type="match status" value="1"/>
</dbReference>
<keyword evidence="7" id="KW-1185">Reference proteome</keyword>
<dbReference type="GO" id="GO:0005262">
    <property type="term" value="F:calcium channel activity"/>
    <property type="evidence" value="ECO:0007669"/>
    <property type="project" value="TreeGrafter"/>
</dbReference>
<dbReference type="InterPro" id="IPR002048">
    <property type="entry name" value="EF_hand_dom"/>
</dbReference>
<evidence type="ECO:0000256" key="2">
    <source>
        <dbReference type="SAM" id="MobiDB-lite"/>
    </source>
</evidence>
<dbReference type="Proteomes" id="UP001213000">
    <property type="component" value="Unassembled WGS sequence"/>
</dbReference>
<feature type="transmembrane region" description="Helical" evidence="3">
    <location>
        <begin position="672"/>
        <end position="694"/>
    </location>
</feature>
<dbReference type="GO" id="GO:0003723">
    <property type="term" value="F:RNA binding"/>
    <property type="evidence" value="ECO:0007669"/>
    <property type="project" value="InterPro"/>
</dbReference>
<protein>
    <recommendedName>
        <fullName evidence="8">EF-hand domain-containing protein</fullName>
    </recommendedName>
</protein>
<dbReference type="InterPro" id="IPR006685">
    <property type="entry name" value="MscS_channel_2nd"/>
</dbReference>
<feature type="compositionally biased region" description="Basic and acidic residues" evidence="2">
    <location>
        <begin position="491"/>
        <end position="504"/>
    </location>
</feature>
<dbReference type="PANTHER" id="PTHR31323">
    <property type="entry name" value="MECHANOSENSITIVE ION CHANNEL PROTEIN MSY2"/>
    <property type="match status" value="1"/>
</dbReference>
<dbReference type="InterPro" id="IPR011992">
    <property type="entry name" value="EF-hand-dom_pair"/>
</dbReference>
<keyword evidence="3" id="KW-1133">Transmembrane helix</keyword>
<proteinExistence type="predicted"/>
<dbReference type="GO" id="GO:0016020">
    <property type="term" value="C:membrane"/>
    <property type="evidence" value="ECO:0007669"/>
    <property type="project" value="InterPro"/>
</dbReference>
<feature type="domain" description="A to I editase" evidence="4">
    <location>
        <begin position="1042"/>
        <end position="1315"/>
    </location>
</feature>
<dbReference type="Pfam" id="PF02137">
    <property type="entry name" value="A_deamin"/>
    <property type="match status" value="1"/>
</dbReference>
<organism evidence="6 7">
    <name type="scientific">Leucocoprinus birnbaumii</name>
    <dbReference type="NCBI Taxonomy" id="56174"/>
    <lineage>
        <taxon>Eukaryota</taxon>
        <taxon>Fungi</taxon>
        <taxon>Dikarya</taxon>
        <taxon>Basidiomycota</taxon>
        <taxon>Agaricomycotina</taxon>
        <taxon>Agaricomycetes</taxon>
        <taxon>Agaricomycetidae</taxon>
        <taxon>Agaricales</taxon>
        <taxon>Agaricineae</taxon>
        <taxon>Agaricaceae</taxon>
        <taxon>Leucocoprinus</taxon>
    </lineage>
</organism>
<feature type="compositionally biased region" description="Polar residues" evidence="2">
    <location>
        <begin position="1"/>
        <end position="25"/>
    </location>
</feature>
<dbReference type="InterPro" id="IPR058650">
    <property type="entry name" value="Msy1/2-like"/>
</dbReference>
<feature type="compositionally biased region" description="Basic and acidic residues" evidence="2">
    <location>
        <begin position="920"/>
        <end position="929"/>
    </location>
</feature>
<dbReference type="Gene3D" id="1.10.238.10">
    <property type="entry name" value="EF-hand"/>
    <property type="match status" value="1"/>
</dbReference>
<dbReference type="PROSITE" id="PS50141">
    <property type="entry name" value="A_DEAMIN_EDITASE"/>
    <property type="match status" value="1"/>
</dbReference>
<evidence type="ECO:0000259" key="5">
    <source>
        <dbReference type="PROSITE" id="PS50222"/>
    </source>
</evidence>
<feature type="compositionally biased region" description="Polar residues" evidence="2">
    <location>
        <begin position="507"/>
        <end position="524"/>
    </location>
</feature>
<feature type="compositionally biased region" description="Polar residues" evidence="2">
    <location>
        <begin position="42"/>
        <end position="53"/>
    </location>
</feature>
<dbReference type="GO" id="GO:0004000">
    <property type="term" value="F:adenosine deaminase activity"/>
    <property type="evidence" value="ECO:0007669"/>
    <property type="project" value="InterPro"/>
</dbReference>
<keyword evidence="3" id="KW-0812">Transmembrane</keyword>
<evidence type="ECO:0000313" key="7">
    <source>
        <dbReference type="Proteomes" id="UP001213000"/>
    </source>
</evidence>
<dbReference type="GO" id="GO:0006396">
    <property type="term" value="P:RNA processing"/>
    <property type="evidence" value="ECO:0007669"/>
    <property type="project" value="InterPro"/>
</dbReference>
<feature type="region of interest" description="Disordered" evidence="2">
    <location>
        <begin position="903"/>
        <end position="933"/>
    </location>
</feature>
<feature type="transmembrane region" description="Helical" evidence="3">
    <location>
        <begin position="196"/>
        <end position="225"/>
    </location>
</feature>
<feature type="compositionally biased region" description="Basic and acidic residues" evidence="2">
    <location>
        <begin position="471"/>
        <end position="483"/>
    </location>
</feature>
<feature type="region of interest" description="Disordered" evidence="2">
    <location>
        <begin position="421"/>
        <end position="544"/>
    </location>
</feature>
<dbReference type="EMBL" id="JANIEX010000347">
    <property type="protein sequence ID" value="KAJ3568411.1"/>
    <property type="molecule type" value="Genomic_DNA"/>
</dbReference>
<name>A0AAD5VVT6_9AGAR</name>